<comment type="caution">
    <text evidence="1">The sequence shown here is derived from an EMBL/GenBank/DDBJ whole genome shotgun (WGS) entry which is preliminary data.</text>
</comment>
<evidence type="ECO:0000313" key="1">
    <source>
        <dbReference type="EMBL" id="MDJ1170887.1"/>
    </source>
</evidence>
<proteinExistence type="predicted"/>
<keyword evidence="2" id="KW-1185">Reference proteome</keyword>
<sequence length="161" mass="18878">MEPLEPPDELLVAIQESLNTWEIENQWIEPTEEVPYYGLIARFYLLEGIPIDWQFCILPKMHESEAFATQEFLQLFIELSKNVTPEKLDKTLRNLAQINLNLPFGAFGVAEELQILYFKHNTLIDRRGDPIITLDLLQNQWSIILYSLNCFFESLMQTLEN</sequence>
<organism evidence="1 2">
    <name type="scientific">Roseofilum acuticapitatum BLCC-M154</name>
    <dbReference type="NCBI Taxonomy" id="3022444"/>
    <lineage>
        <taxon>Bacteria</taxon>
        <taxon>Bacillati</taxon>
        <taxon>Cyanobacteriota</taxon>
        <taxon>Cyanophyceae</taxon>
        <taxon>Desertifilales</taxon>
        <taxon>Desertifilaceae</taxon>
        <taxon>Roseofilum</taxon>
        <taxon>Roseofilum acuticapitatum</taxon>
    </lineage>
</organism>
<dbReference type="Proteomes" id="UP001235303">
    <property type="component" value="Unassembled WGS sequence"/>
</dbReference>
<protein>
    <submittedName>
        <fullName evidence="1">Uncharacterized protein</fullName>
    </submittedName>
</protein>
<dbReference type="RefSeq" id="WP_283754642.1">
    <property type="nucleotide sequence ID" value="NZ_JAQOSP010000101.1"/>
</dbReference>
<dbReference type="EMBL" id="JAQOSP010000101">
    <property type="protein sequence ID" value="MDJ1170887.1"/>
    <property type="molecule type" value="Genomic_DNA"/>
</dbReference>
<accession>A0ABT7AWE0</accession>
<reference evidence="1 2" key="1">
    <citation type="submission" date="2023-01" db="EMBL/GenBank/DDBJ databases">
        <title>Novel diversity within Roseofilum (Cyanobacteria; Desertifilaceae) from marine benthic mats with descriptions of four novel species.</title>
        <authorList>
            <person name="Wang Y."/>
            <person name="Berthold D.E."/>
            <person name="Hu J."/>
            <person name="Lefler F.W."/>
            <person name="Laughinghouse H.D. IV."/>
        </authorList>
    </citation>
    <scope>NUCLEOTIDE SEQUENCE [LARGE SCALE GENOMIC DNA]</scope>
    <source>
        <strain evidence="1 2">BLCC-M154</strain>
    </source>
</reference>
<evidence type="ECO:0000313" key="2">
    <source>
        <dbReference type="Proteomes" id="UP001235303"/>
    </source>
</evidence>
<name>A0ABT7AWE0_9CYAN</name>
<gene>
    <name evidence="1" type="ORF">PMG71_15745</name>
</gene>